<dbReference type="GO" id="GO:0005737">
    <property type="term" value="C:cytoplasm"/>
    <property type="evidence" value="ECO:0007669"/>
    <property type="project" value="TreeGrafter"/>
</dbReference>
<dbReference type="Gene3D" id="3.20.20.105">
    <property type="entry name" value="Queuine tRNA-ribosyltransferase-like"/>
    <property type="match status" value="1"/>
</dbReference>
<dbReference type="Pfam" id="PF01702">
    <property type="entry name" value="TGT"/>
    <property type="match status" value="1"/>
</dbReference>
<sequence length="276" mass="29248">MTLHGFIPVLTHRFPLDALLTPYVERYAPAALISAAELRAAPGAPLPTLPLMIDSGGYQALDAHATVVDTGPFAALHVPGAAPLTPLDVYDLQRSARAAVCFTLDFPAPSTASSDERARRLHLGERNALWALSQIRPGTLYASVQPGQDLTRILAARPDGIALGGLAPHSADRDRLRHEIRTVRAQLPAGLPLHVFGLGHPDSIHAALTAGANTVDSSSPQRMAANGRAWTGEVIPDAAPHERLRLAVTNLLTALHADVPLALHPAWRPLTPGRSA</sequence>
<dbReference type="NCBIfam" id="TIGR00449">
    <property type="entry name" value="tgt_general"/>
    <property type="match status" value="1"/>
</dbReference>
<protein>
    <submittedName>
        <fullName evidence="3">DEAD/DEAH box helicase domain protein</fullName>
    </submittedName>
</protein>
<dbReference type="Proteomes" id="UP000056209">
    <property type="component" value="Unassembled WGS sequence"/>
</dbReference>
<reference evidence="4" key="1">
    <citation type="submission" date="2015-11" db="EMBL/GenBank/DDBJ databases">
        <title>Draft Genome Sequence of the Radioresistant Bacterium Deinococcus grandis, Isolated from Freshwater Fish in Japan.</title>
        <authorList>
            <person name="Satoh K."/>
            <person name="Onodera T."/>
            <person name="Omoso K."/>
            <person name="Takeda-Yano K."/>
            <person name="Katayama T."/>
            <person name="Oono Y."/>
            <person name="Narumi I."/>
        </authorList>
    </citation>
    <scope>NUCLEOTIDE SEQUENCE [LARGE SCALE GENOMIC DNA]</scope>
    <source>
        <strain evidence="4">ATCC 43672</strain>
    </source>
</reference>
<keyword evidence="1" id="KW-0819">tRNA processing</keyword>
<organism evidence="3 4">
    <name type="scientific">Deinococcus grandis</name>
    <dbReference type="NCBI Taxonomy" id="57498"/>
    <lineage>
        <taxon>Bacteria</taxon>
        <taxon>Thermotogati</taxon>
        <taxon>Deinococcota</taxon>
        <taxon>Deinococci</taxon>
        <taxon>Deinococcales</taxon>
        <taxon>Deinococcaceae</taxon>
        <taxon>Deinococcus</taxon>
    </lineage>
</organism>
<comment type="caution">
    <text evidence="3">The sequence shown here is derived from an EMBL/GenBank/DDBJ whole genome shotgun (WGS) entry which is preliminary data.</text>
</comment>
<name>A0A124BSA1_9DEIO</name>
<dbReference type="InterPro" id="IPR002616">
    <property type="entry name" value="tRNA_ribo_trans-like"/>
</dbReference>
<dbReference type="GO" id="GO:0004386">
    <property type="term" value="F:helicase activity"/>
    <property type="evidence" value="ECO:0007669"/>
    <property type="project" value="UniProtKB-KW"/>
</dbReference>
<keyword evidence="4" id="KW-1185">Reference proteome</keyword>
<dbReference type="EMBL" id="BCMS01000004">
    <property type="protein sequence ID" value="GAQ23686.1"/>
    <property type="molecule type" value="Genomic_DNA"/>
</dbReference>
<dbReference type="SUPFAM" id="SSF51713">
    <property type="entry name" value="tRNA-guanine transglycosylase"/>
    <property type="match status" value="1"/>
</dbReference>
<gene>
    <name evidence="3" type="ORF">DEIGR_320100</name>
</gene>
<keyword evidence="3" id="KW-0067">ATP-binding</keyword>
<dbReference type="PANTHER" id="PTHR46499">
    <property type="entry name" value="QUEUINE TRNA-RIBOSYLTRANSFERASE"/>
    <property type="match status" value="1"/>
</dbReference>
<dbReference type="PANTHER" id="PTHR46499:SF1">
    <property type="entry name" value="QUEUINE TRNA-RIBOSYLTRANSFERASE"/>
    <property type="match status" value="1"/>
</dbReference>
<accession>A0A124BSA1</accession>
<dbReference type="RefSeq" id="WP_058979712.1">
    <property type="nucleotide sequence ID" value="NZ_BCMS01000004.1"/>
</dbReference>
<evidence type="ECO:0000259" key="2">
    <source>
        <dbReference type="Pfam" id="PF01702"/>
    </source>
</evidence>
<proteinExistence type="predicted"/>
<dbReference type="AlphaFoldDB" id="A0A124BSA1"/>
<keyword evidence="3" id="KW-0378">Hydrolase</keyword>
<evidence type="ECO:0000313" key="4">
    <source>
        <dbReference type="Proteomes" id="UP000056209"/>
    </source>
</evidence>
<dbReference type="GO" id="GO:0002099">
    <property type="term" value="P:tRNA wobble guanine modification"/>
    <property type="evidence" value="ECO:0007669"/>
    <property type="project" value="TreeGrafter"/>
</dbReference>
<keyword evidence="3" id="KW-0347">Helicase</keyword>
<evidence type="ECO:0000313" key="3">
    <source>
        <dbReference type="EMBL" id="GAQ23686.1"/>
    </source>
</evidence>
<dbReference type="InterPro" id="IPR036511">
    <property type="entry name" value="TGT-like_sf"/>
</dbReference>
<feature type="domain" description="tRNA-guanine(15) transglycosylase-like" evidence="2">
    <location>
        <begin position="50"/>
        <end position="240"/>
    </location>
</feature>
<keyword evidence="3" id="KW-0547">Nucleotide-binding</keyword>
<dbReference type="InterPro" id="IPR050076">
    <property type="entry name" value="ArchSynthase1/Queuine_TRR"/>
</dbReference>
<dbReference type="OrthoDB" id="72956at2"/>
<evidence type="ECO:0000256" key="1">
    <source>
        <dbReference type="ARBA" id="ARBA00022694"/>
    </source>
</evidence>